<keyword evidence="2" id="KW-1185">Reference proteome</keyword>
<evidence type="ECO:0000313" key="1">
    <source>
        <dbReference type="EMBL" id="SHF44446.1"/>
    </source>
</evidence>
<gene>
    <name evidence="1" type="ORF">SAMN02745218_02272</name>
</gene>
<organism evidence="1 2">
    <name type="scientific">Desulfofundulus australicus DSM 11792</name>
    <dbReference type="NCBI Taxonomy" id="1121425"/>
    <lineage>
        <taxon>Bacteria</taxon>
        <taxon>Bacillati</taxon>
        <taxon>Bacillota</taxon>
        <taxon>Clostridia</taxon>
        <taxon>Eubacteriales</taxon>
        <taxon>Peptococcaceae</taxon>
        <taxon>Desulfofundulus</taxon>
    </lineage>
</organism>
<protein>
    <submittedName>
        <fullName evidence="1">Uncharacterized protein</fullName>
    </submittedName>
</protein>
<sequence length="88" mass="10153">MNIGLTQDVRIKMRRAYRRKIIMAAVCTHLQGRTLVLQNSSHLFARVLISIYPAVRSFGYRHQFDKTVIQDALRIEVKVPGKFTNVPV</sequence>
<evidence type="ECO:0000313" key="2">
    <source>
        <dbReference type="Proteomes" id="UP000184196"/>
    </source>
</evidence>
<dbReference type="Proteomes" id="UP000184196">
    <property type="component" value="Unassembled WGS sequence"/>
</dbReference>
<dbReference type="AlphaFoldDB" id="A0A1M5BPV7"/>
<accession>A0A1M5BPV7</accession>
<name>A0A1M5BPV7_9FIRM</name>
<proteinExistence type="predicted"/>
<dbReference type="EMBL" id="FQUW01000030">
    <property type="protein sequence ID" value="SHF44446.1"/>
    <property type="molecule type" value="Genomic_DNA"/>
</dbReference>
<reference evidence="2" key="1">
    <citation type="submission" date="2016-11" db="EMBL/GenBank/DDBJ databases">
        <authorList>
            <person name="Varghese N."/>
            <person name="Submissions S."/>
        </authorList>
    </citation>
    <scope>NUCLEOTIDE SEQUENCE [LARGE SCALE GENOMIC DNA]</scope>
    <source>
        <strain evidence="2">DSM 11792</strain>
    </source>
</reference>